<protein>
    <submittedName>
        <fullName evidence="9">Site-specific DNA recombinase e14 prophage</fullName>
    </submittedName>
</protein>
<dbReference type="InterPro" id="IPR006119">
    <property type="entry name" value="Resolv_N"/>
</dbReference>
<dbReference type="PANTHER" id="PTHR30461:SF2">
    <property type="entry name" value="SERINE RECOMBINASE PINE-RELATED"/>
    <property type="match status" value="1"/>
</dbReference>
<dbReference type="RefSeq" id="WP_151990605.1">
    <property type="nucleotide sequence ID" value="NZ_LR701528.1"/>
</dbReference>
<keyword evidence="2" id="KW-0229">DNA integration</keyword>
<comment type="similarity">
    <text evidence="1">Belongs to the site-specific recombinase resolvase family.</text>
</comment>
<sequence length="207" mass="22294">MGQLVGYARVSTADQTSALQIDALNAAGVAKLFEETASGARAGRPVLTAALDYMREGDTLVIWKLDRLARSLSQLIETVRALEARGIGIRSLTEAIDTTTANGRLMLNLFGALAEFERDVIRDRTRAGLDAARARGRKGGRPRKLDEKDLAIARALLDAEPPVPIAEVARRLKVASATLYNYFPASTLGGRKRDQAEAPELPLSVPA</sequence>
<evidence type="ECO:0000256" key="1">
    <source>
        <dbReference type="ARBA" id="ARBA00009913"/>
    </source>
</evidence>
<evidence type="ECO:0000313" key="9">
    <source>
        <dbReference type="EMBL" id="VVT11658.1"/>
    </source>
</evidence>
<evidence type="ECO:0000313" key="10">
    <source>
        <dbReference type="Proteomes" id="UP000326857"/>
    </source>
</evidence>
<dbReference type="Gene3D" id="1.10.10.60">
    <property type="entry name" value="Homeodomain-like"/>
    <property type="match status" value="1"/>
</dbReference>
<keyword evidence="3" id="KW-0230">DNA invertase</keyword>
<evidence type="ECO:0000256" key="4">
    <source>
        <dbReference type="ARBA" id="ARBA00023125"/>
    </source>
</evidence>
<evidence type="ECO:0000259" key="8">
    <source>
        <dbReference type="PROSITE" id="PS51736"/>
    </source>
</evidence>
<evidence type="ECO:0000256" key="6">
    <source>
        <dbReference type="PIRSR" id="PIRSR606118-50"/>
    </source>
</evidence>
<dbReference type="InterPro" id="IPR050639">
    <property type="entry name" value="SSR_resolvase"/>
</dbReference>
<dbReference type="GO" id="GO:0015074">
    <property type="term" value="P:DNA integration"/>
    <property type="evidence" value="ECO:0007669"/>
    <property type="project" value="UniProtKB-KW"/>
</dbReference>
<evidence type="ECO:0000256" key="7">
    <source>
        <dbReference type="PROSITE-ProRule" id="PRU10137"/>
    </source>
</evidence>
<reference evidence="9 10" key="1">
    <citation type="submission" date="2019-09" db="EMBL/GenBank/DDBJ databases">
        <authorList>
            <person name="Dittami M. S."/>
        </authorList>
    </citation>
    <scope>NUCLEOTIDE SEQUENCE [LARGE SCALE GENOMIC DNA]</scope>
    <source>
        <strain evidence="9">SPHINGO391</strain>
    </source>
</reference>
<evidence type="ECO:0000256" key="5">
    <source>
        <dbReference type="ARBA" id="ARBA00023172"/>
    </source>
</evidence>
<dbReference type="PANTHER" id="PTHR30461">
    <property type="entry name" value="DNA-INVERTASE FROM LAMBDOID PROPHAGE"/>
    <property type="match status" value="1"/>
</dbReference>
<dbReference type="Pfam" id="PF00239">
    <property type="entry name" value="Resolvase"/>
    <property type="match status" value="1"/>
</dbReference>
<feature type="domain" description="Resolvase/invertase-type recombinase catalytic" evidence="8">
    <location>
        <begin position="3"/>
        <end position="136"/>
    </location>
</feature>
<dbReference type="InterPro" id="IPR036162">
    <property type="entry name" value="Resolvase-like_N_sf"/>
</dbReference>
<evidence type="ECO:0000256" key="3">
    <source>
        <dbReference type="ARBA" id="ARBA00023100"/>
    </source>
</evidence>
<dbReference type="CDD" id="cd03768">
    <property type="entry name" value="SR_ResInv"/>
    <property type="match status" value="1"/>
</dbReference>
<dbReference type="AlphaFoldDB" id="A0A5E7YZ27"/>
<feature type="active site" description="O-(5'-phospho-DNA)-serine intermediate" evidence="6 7">
    <location>
        <position position="11"/>
    </location>
</feature>
<dbReference type="Pfam" id="PF02796">
    <property type="entry name" value="HTH_7"/>
    <property type="match status" value="1"/>
</dbReference>
<dbReference type="EMBL" id="CABVLI010000036">
    <property type="protein sequence ID" value="VVT11658.1"/>
    <property type="molecule type" value="Genomic_DNA"/>
</dbReference>
<gene>
    <name evidence="9" type="primary">pin</name>
    <name evidence="9" type="ORF">SPHINGO391_410091</name>
</gene>
<dbReference type="SUPFAM" id="SSF46689">
    <property type="entry name" value="Homeodomain-like"/>
    <property type="match status" value="1"/>
</dbReference>
<dbReference type="InterPro" id="IPR009057">
    <property type="entry name" value="Homeodomain-like_sf"/>
</dbReference>
<keyword evidence="4" id="KW-0238">DNA-binding</keyword>
<dbReference type="SUPFAM" id="SSF53041">
    <property type="entry name" value="Resolvase-like"/>
    <property type="match status" value="1"/>
</dbReference>
<dbReference type="PROSITE" id="PS51736">
    <property type="entry name" value="RECOMBINASES_3"/>
    <property type="match status" value="1"/>
</dbReference>
<dbReference type="Proteomes" id="UP000326857">
    <property type="component" value="Unassembled WGS sequence"/>
</dbReference>
<evidence type="ECO:0000256" key="2">
    <source>
        <dbReference type="ARBA" id="ARBA00022908"/>
    </source>
</evidence>
<keyword evidence="5" id="KW-0233">DNA recombination</keyword>
<dbReference type="PROSITE" id="PS00398">
    <property type="entry name" value="RECOMBINASES_2"/>
    <property type="match status" value="1"/>
</dbReference>
<dbReference type="GO" id="GO:0000150">
    <property type="term" value="F:DNA strand exchange activity"/>
    <property type="evidence" value="ECO:0007669"/>
    <property type="project" value="UniProtKB-KW"/>
</dbReference>
<dbReference type="InterPro" id="IPR006120">
    <property type="entry name" value="Resolvase_HTH_dom"/>
</dbReference>
<proteinExistence type="inferred from homology"/>
<dbReference type="Gene3D" id="3.40.50.1390">
    <property type="entry name" value="Resolvase, N-terminal catalytic domain"/>
    <property type="match status" value="1"/>
</dbReference>
<dbReference type="InterPro" id="IPR006118">
    <property type="entry name" value="Recombinase_CS"/>
</dbReference>
<dbReference type="SMART" id="SM00857">
    <property type="entry name" value="Resolvase"/>
    <property type="match status" value="1"/>
</dbReference>
<dbReference type="FunFam" id="3.40.50.1390:FF:000001">
    <property type="entry name" value="DNA recombinase"/>
    <property type="match status" value="1"/>
</dbReference>
<dbReference type="GO" id="GO:0003677">
    <property type="term" value="F:DNA binding"/>
    <property type="evidence" value="ECO:0007669"/>
    <property type="project" value="UniProtKB-KW"/>
</dbReference>
<accession>A0A5E7YZ27</accession>
<organism evidence="9 10">
    <name type="scientific">Sphingomonas aurantiaca</name>
    <dbReference type="NCBI Taxonomy" id="185949"/>
    <lineage>
        <taxon>Bacteria</taxon>
        <taxon>Pseudomonadati</taxon>
        <taxon>Pseudomonadota</taxon>
        <taxon>Alphaproteobacteria</taxon>
        <taxon>Sphingomonadales</taxon>
        <taxon>Sphingomonadaceae</taxon>
        <taxon>Sphingomonas</taxon>
    </lineage>
</organism>
<dbReference type="PROSITE" id="PS00397">
    <property type="entry name" value="RECOMBINASES_1"/>
    <property type="match status" value="1"/>
</dbReference>
<name>A0A5E7YZ27_9SPHN</name>